<evidence type="ECO:0000313" key="2">
    <source>
        <dbReference type="Proteomes" id="UP001409585"/>
    </source>
</evidence>
<reference evidence="2" key="1">
    <citation type="journal article" date="2019" name="Int. J. Syst. Evol. Microbiol.">
        <title>The Global Catalogue of Microorganisms (GCM) 10K type strain sequencing project: providing services to taxonomists for standard genome sequencing and annotation.</title>
        <authorList>
            <consortium name="The Broad Institute Genomics Platform"/>
            <consortium name="The Broad Institute Genome Sequencing Center for Infectious Disease"/>
            <person name="Wu L."/>
            <person name="Ma J."/>
        </authorList>
    </citation>
    <scope>NUCLEOTIDE SEQUENCE [LARGE SCALE GENOMIC DNA]</scope>
    <source>
        <strain evidence="2">JCM 19134</strain>
    </source>
</reference>
<dbReference type="SUPFAM" id="SSF55331">
    <property type="entry name" value="Tautomerase/MIF"/>
    <property type="match status" value="1"/>
</dbReference>
<dbReference type="Proteomes" id="UP001409585">
    <property type="component" value="Unassembled WGS sequence"/>
</dbReference>
<evidence type="ECO:0008006" key="3">
    <source>
        <dbReference type="Google" id="ProtNLM"/>
    </source>
</evidence>
<gene>
    <name evidence="1" type="ORF">GCM10025791_09130</name>
</gene>
<organism evidence="1 2">
    <name type="scientific">Halioxenophilus aromaticivorans</name>
    <dbReference type="NCBI Taxonomy" id="1306992"/>
    <lineage>
        <taxon>Bacteria</taxon>
        <taxon>Pseudomonadati</taxon>
        <taxon>Pseudomonadota</taxon>
        <taxon>Gammaproteobacteria</taxon>
        <taxon>Alteromonadales</taxon>
        <taxon>Alteromonadaceae</taxon>
        <taxon>Halioxenophilus</taxon>
    </lineage>
</organism>
<dbReference type="EMBL" id="BAABLX010000007">
    <property type="protein sequence ID" value="GAA4934427.1"/>
    <property type="molecule type" value="Genomic_DNA"/>
</dbReference>
<dbReference type="AlphaFoldDB" id="A0AAV3TYI5"/>
<dbReference type="RefSeq" id="WP_345417751.1">
    <property type="nucleotide sequence ID" value="NZ_AP031496.1"/>
</dbReference>
<dbReference type="Gene3D" id="3.30.429.10">
    <property type="entry name" value="Macrophage Migration Inhibitory Factor"/>
    <property type="match status" value="2"/>
</dbReference>
<dbReference type="InterPro" id="IPR014347">
    <property type="entry name" value="Tautomerase/MIF_sf"/>
</dbReference>
<protein>
    <recommendedName>
        <fullName evidence="3">4-oxalocrotonate tautomerase</fullName>
    </recommendedName>
</protein>
<evidence type="ECO:0000313" key="1">
    <source>
        <dbReference type="EMBL" id="GAA4934427.1"/>
    </source>
</evidence>
<proteinExistence type="predicted"/>
<keyword evidence="2" id="KW-1185">Reference proteome</keyword>
<comment type="caution">
    <text evidence="1">The sequence shown here is derived from an EMBL/GenBank/DDBJ whole genome shotgun (WGS) entry which is preliminary data.</text>
</comment>
<accession>A0AAV3TYI5</accession>
<name>A0AAV3TYI5_9ALTE</name>
<sequence length="140" mass="15607">MPVVHFHLSECSASEQQCRQLLEFASQEYARILEAPMERVRGMITVHRNHEMALQGKTLQPGETGAPFFEAMVLRGRNLALRSELMDIFTQGTAKILGIDASVIRGRIIQVDPEDWCIAGKTAAEIRKAEIEARADASNN</sequence>